<dbReference type="PANTHER" id="PTHR33507">
    <property type="entry name" value="INNER MEMBRANE PROTEIN YBBJ"/>
    <property type="match status" value="1"/>
</dbReference>
<proteinExistence type="predicted"/>
<dbReference type="InterPro" id="IPR052165">
    <property type="entry name" value="Membrane_assoc_protease"/>
</dbReference>
<reference evidence="7 8" key="1">
    <citation type="submission" date="2019-09" db="EMBL/GenBank/DDBJ databases">
        <title>Genome sequence of Rhodovastum atsumiense, a diverse member of the Acetobacteraceae family of non-sulfur purple photosynthetic bacteria.</title>
        <authorList>
            <person name="Meyer T."/>
            <person name="Kyndt J."/>
        </authorList>
    </citation>
    <scope>NUCLEOTIDE SEQUENCE [LARGE SCALE GENOMIC DNA]</scope>
    <source>
        <strain evidence="7 8">DSM 21279</strain>
    </source>
</reference>
<evidence type="ECO:0000256" key="5">
    <source>
        <dbReference type="SAM" id="Phobius"/>
    </source>
</evidence>
<dbReference type="AlphaFoldDB" id="A0A5M6IR72"/>
<dbReference type="PANTHER" id="PTHR33507:SF3">
    <property type="entry name" value="INNER MEMBRANE PROTEIN YBBJ"/>
    <property type="match status" value="1"/>
</dbReference>
<evidence type="ECO:0000259" key="6">
    <source>
        <dbReference type="Pfam" id="PF01957"/>
    </source>
</evidence>
<keyword evidence="3 5" id="KW-1133">Transmembrane helix</keyword>
<dbReference type="Proteomes" id="UP000325255">
    <property type="component" value="Unassembled WGS sequence"/>
</dbReference>
<evidence type="ECO:0000313" key="8">
    <source>
        <dbReference type="Proteomes" id="UP000325255"/>
    </source>
</evidence>
<evidence type="ECO:0000313" key="7">
    <source>
        <dbReference type="EMBL" id="KAA5610782.1"/>
    </source>
</evidence>
<dbReference type="EMBL" id="VWPK01000028">
    <property type="protein sequence ID" value="KAA5610782.1"/>
    <property type="molecule type" value="Genomic_DNA"/>
</dbReference>
<protein>
    <submittedName>
        <fullName evidence="7">NfeD family protein</fullName>
    </submittedName>
</protein>
<feature type="transmembrane region" description="Helical" evidence="5">
    <location>
        <begin position="7"/>
        <end position="30"/>
    </location>
</feature>
<sequence>MITIEPALLWLAAGLTLLGAEVFIPGAFLMWVGLAALGTGGLVLAVTPGFAVQVSCFAVLSAASIAIALRLRRRPRARPGVNTPDSGLVGRTAQALSFRGREGRVRLGDSDWPAQLAAGAAVPEPDAILRVVGVRGLVLVVEPAKPAGMTEPSRA</sequence>
<comment type="subcellular location">
    <subcellularLocation>
        <location evidence="1">Membrane</location>
        <topology evidence="1">Multi-pass membrane protein</topology>
    </subcellularLocation>
</comment>
<evidence type="ECO:0000256" key="3">
    <source>
        <dbReference type="ARBA" id="ARBA00022989"/>
    </source>
</evidence>
<dbReference type="InterPro" id="IPR002810">
    <property type="entry name" value="NfeD-like_C"/>
</dbReference>
<dbReference type="InterPro" id="IPR012340">
    <property type="entry name" value="NA-bd_OB-fold"/>
</dbReference>
<keyword evidence="8" id="KW-1185">Reference proteome</keyword>
<dbReference type="GO" id="GO:0005886">
    <property type="term" value="C:plasma membrane"/>
    <property type="evidence" value="ECO:0007669"/>
    <property type="project" value="TreeGrafter"/>
</dbReference>
<evidence type="ECO:0000256" key="4">
    <source>
        <dbReference type="ARBA" id="ARBA00023136"/>
    </source>
</evidence>
<name>A0A5M6IR72_9PROT</name>
<feature type="domain" description="NfeD-like C-terminal" evidence="6">
    <location>
        <begin position="87"/>
        <end position="143"/>
    </location>
</feature>
<evidence type="ECO:0000256" key="2">
    <source>
        <dbReference type="ARBA" id="ARBA00022692"/>
    </source>
</evidence>
<evidence type="ECO:0000256" key="1">
    <source>
        <dbReference type="ARBA" id="ARBA00004141"/>
    </source>
</evidence>
<dbReference type="OrthoDB" id="9810336at2"/>
<comment type="caution">
    <text evidence="7">The sequence shown here is derived from an EMBL/GenBank/DDBJ whole genome shotgun (WGS) entry which is preliminary data.</text>
</comment>
<dbReference type="RefSeq" id="WP_150042218.1">
    <property type="nucleotide sequence ID" value="NZ_OW485601.1"/>
</dbReference>
<keyword evidence="2 5" id="KW-0812">Transmembrane</keyword>
<organism evidence="7 8">
    <name type="scientific">Rhodovastum atsumiense</name>
    <dbReference type="NCBI Taxonomy" id="504468"/>
    <lineage>
        <taxon>Bacteria</taxon>
        <taxon>Pseudomonadati</taxon>
        <taxon>Pseudomonadota</taxon>
        <taxon>Alphaproteobacteria</taxon>
        <taxon>Acetobacterales</taxon>
        <taxon>Acetobacteraceae</taxon>
        <taxon>Rhodovastum</taxon>
    </lineage>
</organism>
<feature type="transmembrane region" description="Helical" evidence="5">
    <location>
        <begin position="50"/>
        <end position="69"/>
    </location>
</feature>
<accession>A0A5M6IR72</accession>
<dbReference type="Pfam" id="PF01957">
    <property type="entry name" value="NfeD"/>
    <property type="match status" value="1"/>
</dbReference>
<keyword evidence="4 5" id="KW-0472">Membrane</keyword>
<gene>
    <name evidence="7" type="ORF">F1189_17820</name>
</gene>
<dbReference type="Gene3D" id="2.40.50.140">
    <property type="entry name" value="Nucleic acid-binding proteins"/>
    <property type="match status" value="1"/>
</dbReference>